<proteinExistence type="inferred from homology"/>
<dbReference type="PANTHER" id="PTHR31123:SF4">
    <property type="entry name" value="PROTEIN ALCS"/>
    <property type="match status" value="1"/>
</dbReference>
<evidence type="ECO:0000256" key="1">
    <source>
        <dbReference type="ARBA" id="ARBA00004141"/>
    </source>
</evidence>
<dbReference type="Proteomes" id="UP000825890">
    <property type="component" value="Unassembled WGS sequence"/>
</dbReference>
<protein>
    <submittedName>
        <fullName evidence="7">Uncharacterized protein</fullName>
    </submittedName>
</protein>
<evidence type="ECO:0000256" key="3">
    <source>
        <dbReference type="ARBA" id="ARBA00022692"/>
    </source>
</evidence>
<comment type="caution">
    <text evidence="7">The sequence shown here is derived from an EMBL/GenBank/DDBJ whole genome shotgun (WGS) entry which is preliminary data.</text>
</comment>
<feature type="transmembrane region" description="Helical" evidence="6">
    <location>
        <begin position="197"/>
        <end position="218"/>
    </location>
</feature>
<evidence type="ECO:0000256" key="2">
    <source>
        <dbReference type="ARBA" id="ARBA00005587"/>
    </source>
</evidence>
<gene>
    <name evidence="7" type="ORF">CKM354_000761500</name>
</gene>
<evidence type="ECO:0000313" key="8">
    <source>
        <dbReference type="Proteomes" id="UP000825890"/>
    </source>
</evidence>
<dbReference type="InterPro" id="IPR000791">
    <property type="entry name" value="Gpr1/Fun34/SatP-like"/>
</dbReference>
<reference evidence="7 8" key="1">
    <citation type="submission" date="2021-01" db="EMBL/GenBank/DDBJ databases">
        <title>Cercospora kikuchii MAFF 305040 whole genome shotgun sequence.</title>
        <authorList>
            <person name="Kashiwa T."/>
            <person name="Suzuki T."/>
        </authorList>
    </citation>
    <scope>NUCLEOTIDE SEQUENCE [LARGE SCALE GENOMIC DNA]</scope>
    <source>
        <strain evidence="7 8">MAFF 305040</strain>
    </source>
</reference>
<dbReference type="GO" id="GO:0005886">
    <property type="term" value="C:plasma membrane"/>
    <property type="evidence" value="ECO:0007669"/>
    <property type="project" value="TreeGrafter"/>
</dbReference>
<organism evidence="7 8">
    <name type="scientific">Cercospora kikuchii</name>
    <dbReference type="NCBI Taxonomy" id="84275"/>
    <lineage>
        <taxon>Eukaryota</taxon>
        <taxon>Fungi</taxon>
        <taxon>Dikarya</taxon>
        <taxon>Ascomycota</taxon>
        <taxon>Pezizomycotina</taxon>
        <taxon>Dothideomycetes</taxon>
        <taxon>Dothideomycetidae</taxon>
        <taxon>Mycosphaerellales</taxon>
        <taxon>Mycosphaerellaceae</taxon>
        <taxon>Cercospora</taxon>
    </lineage>
</organism>
<name>A0A9P3FHM7_9PEZI</name>
<evidence type="ECO:0000256" key="6">
    <source>
        <dbReference type="SAM" id="Phobius"/>
    </source>
</evidence>
<evidence type="ECO:0000256" key="4">
    <source>
        <dbReference type="ARBA" id="ARBA00022989"/>
    </source>
</evidence>
<dbReference type="Pfam" id="PF01184">
    <property type="entry name" value="Gpr1_Fun34_YaaH"/>
    <property type="match status" value="1"/>
</dbReference>
<feature type="transmembrane region" description="Helical" evidence="6">
    <location>
        <begin position="98"/>
        <end position="118"/>
    </location>
</feature>
<dbReference type="RefSeq" id="XP_044658904.1">
    <property type="nucleotide sequence ID" value="XM_044802969.1"/>
</dbReference>
<dbReference type="GeneID" id="68293190"/>
<keyword evidence="4 6" id="KW-1133">Transmembrane helix</keyword>
<evidence type="ECO:0000313" key="7">
    <source>
        <dbReference type="EMBL" id="GIZ44417.1"/>
    </source>
</evidence>
<sequence>MSTDQEPKDFEVNGKGSEPQIEMSSLRHVQTQGSIILTPGMFERLYLSPPNRVKGDLRRMIGNPTPFALAGFIIAFSPLVFSFLGWRQFTGGPTSTIGAFYFQGGLLPIIGAIFELILGNTFSACYFAVYGAWFLGYGATFTPDFGSYLAYSPDPSNPRLGMLQAGFLSGQAYWALLMSIFSIYITICCFRTNVCLVINFFSLFLIFLFVAISFWLSVDGKTTTAHRLQLGAGYVGFIALIVDLYALLSLLFLTVDFPIQLPVGDLSLVFPTFSDLEKRKRALDVEKAE</sequence>
<keyword evidence="5 6" id="KW-0472">Membrane</keyword>
<dbReference type="InterPro" id="IPR051633">
    <property type="entry name" value="AceTr"/>
</dbReference>
<dbReference type="PANTHER" id="PTHR31123">
    <property type="entry name" value="ACCUMULATION OF DYADS PROTEIN 2-RELATED"/>
    <property type="match status" value="1"/>
</dbReference>
<feature type="transmembrane region" description="Helical" evidence="6">
    <location>
        <begin position="67"/>
        <end position="86"/>
    </location>
</feature>
<feature type="transmembrane region" description="Helical" evidence="6">
    <location>
        <begin position="230"/>
        <end position="253"/>
    </location>
</feature>
<keyword evidence="3 6" id="KW-0812">Transmembrane</keyword>
<dbReference type="OrthoDB" id="3648309at2759"/>
<comment type="subcellular location">
    <subcellularLocation>
        <location evidence="1">Membrane</location>
        <topology evidence="1">Multi-pass membrane protein</topology>
    </subcellularLocation>
</comment>
<dbReference type="EMBL" id="BOLY01000004">
    <property type="protein sequence ID" value="GIZ44417.1"/>
    <property type="molecule type" value="Genomic_DNA"/>
</dbReference>
<feature type="transmembrane region" description="Helical" evidence="6">
    <location>
        <begin position="125"/>
        <end position="151"/>
    </location>
</feature>
<dbReference type="AlphaFoldDB" id="A0A9P3FHM7"/>
<dbReference type="GO" id="GO:0015123">
    <property type="term" value="F:acetate transmembrane transporter activity"/>
    <property type="evidence" value="ECO:0007669"/>
    <property type="project" value="TreeGrafter"/>
</dbReference>
<evidence type="ECO:0000256" key="5">
    <source>
        <dbReference type="ARBA" id="ARBA00023136"/>
    </source>
</evidence>
<keyword evidence="8" id="KW-1185">Reference proteome</keyword>
<feature type="transmembrane region" description="Helical" evidence="6">
    <location>
        <begin position="171"/>
        <end position="190"/>
    </location>
</feature>
<comment type="similarity">
    <text evidence="2">Belongs to the acetate uptake transporter (AceTr) (TC 2.A.96) family.</text>
</comment>
<accession>A0A9P3FHM7</accession>